<comment type="catalytic activity">
    <reaction evidence="6">
        <text>a 2'-deoxycytidine in DNA + S-adenosyl-L-methionine = a 5-methyl-2'-deoxycytidine in DNA + S-adenosyl-L-homocysteine + H(+)</text>
        <dbReference type="Rhea" id="RHEA:13681"/>
        <dbReference type="Rhea" id="RHEA-COMP:11369"/>
        <dbReference type="Rhea" id="RHEA-COMP:11370"/>
        <dbReference type="ChEBI" id="CHEBI:15378"/>
        <dbReference type="ChEBI" id="CHEBI:57856"/>
        <dbReference type="ChEBI" id="CHEBI:59789"/>
        <dbReference type="ChEBI" id="CHEBI:85452"/>
        <dbReference type="ChEBI" id="CHEBI:85454"/>
        <dbReference type="EC" id="2.1.1.37"/>
    </reaction>
</comment>
<dbReference type="InterPro" id="IPR029063">
    <property type="entry name" value="SAM-dependent_MTases_sf"/>
</dbReference>
<evidence type="ECO:0000256" key="5">
    <source>
        <dbReference type="ARBA" id="ARBA00022747"/>
    </source>
</evidence>
<proteinExistence type="inferred from homology"/>
<dbReference type="GO" id="GO:0032259">
    <property type="term" value="P:methylation"/>
    <property type="evidence" value="ECO:0007669"/>
    <property type="project" value="UniProtKB-KW"/>
</dbReference>
<evidence type="ECO:0000313" key="10">
    <source>
        <dbReference type="Proteomes" id="UP000002432"/>
    </source>
</evidence>
<evidence type="ECO:0000256" key="7">
    <source>
        <dbReference type="PROSITE-ProRule" id="PRU01016"/>
    </source>
</evidence>
<dbReference type="HOGENOM" id="CLU_006958_2_4_0"/>
<accession>Q1IIN6</accession>
<dbReference type="GO" id="GO:0044027">
    <property type="term" value="P:negative regulation of gene expression via chromosomal CpG island methylation"/>
    <property type="evidence" value="ECO:0007669"/>
    <property type="project" value="TreeGrafter"/>
</dbReference>
<evidence type="ECO:0000256" key="6">
    <source>
        <dbReference type="ARBA" id="ARBA00047422"/>
    </source>
</evidence>
<dbReference type="InterPro" id="IPR001525">
    <property type="entry name" value="C5_MeTfrase"/>
</dbReference>
<dbReference type="Gene3D" id="3.40.50.150">
    <property type="entry name" value="Vaccinia Virus protein VP39"/>
    <property type="match status" value="1"/>
</dbReference>
<dbReference type="GO" id="GO:0009307">
    <property type="term" value="P:DNA restriction-modification system"/>
    <property type="evidence" value="ECO:0007669"/>
    <property type="project" value="UniProtKB-KW"/>
</dbReference>
<dbReference type="EC" id="2.1.1.37" evidence="1"/>
<dbReference type="Pfam" id="PF00145">
    <property type="entry name" value="DNA_methylase"/>
    <property type="match status" value="2"/>
</dbReference>
<keyword evidence="10" id="KW-1185">Reference proteome</keyword>
<dbReference type="PANTHER" id="PTHR10629:SF52">
    <property type="entry name" value="DNA (CYTOSINE-5)-METHYLTRANSFERASE 1"/>
    <property type="match status" value="1"/>
</dbReference>
<dbReference type="GO" id="GO:0003886">
    <property type="term" value="F:DNA (cytosine-5-)-methyltransferase activity"/>
    <property type="evidence" value="ECO:0007669"/>
    <property type="project" value="UniProtKB-EC"/>
</dbReference>
<keyword evidence="4 7" id="KW-0949">S-adenosyl-L-methionine</keyword>
<organism evidence="9 10">
    <name type="scientific">Koribacter versatilis (strain Ellin345)</name>
    <dbReference type="NCBI Taxonomy" id="204669"/>
    <lineage>
        <taxon>Bacteria</taxon>
        <taxon>Pseudomonadati</taxon>
        <taxon>Acidobacteriota</taxon>
        <taxon>Terriglobia</taxon>
        <taxon>Terriglobales</taxon>
        <taxon>Candidatus Korobacteraceae</taxon>
        <taxon>Candidatus Korobacter</taxon>
    </lineage>
</organism>
<dbReference type="Gene3D" id="3.90.120.10">
    <property type="entry name" value="DNA Methylase, subunit A, domain 2"/>
    <property type="match status" value="1"/>
</dbReference>
<dbReference type="STRING" id="204669.Acid345_4264"/>
<dbReference type="Proteomes" id="UP000002432">
    <property type="component" value="Chromosome"/>
</dbReference>
<dbReference type="SUPFAM" id="SSF53335">
    <property type="entry name" value="S-adenosyl-L-methionine-dependent methyltransferases"/>
    <property type="match status" value="1"/>
</dbReference>
<evidence type="ECO:0000256" key="8">
    <source>
        <dbReference type="RuleBase" id="RU000416"/>
    </source>
</evidence>
<dbReference type="EMBL" id="CP000360">
    <property type="protein sequence ID" value="ABF43264.1"/>
    <property type="molecule type" value="Genomic_DNA"/>
</dbReference>
<feature type="active site" evidence="7">
    <location>
        <position position="125"/>
    </location>
</feature>
<dbReference type="InterPro" id="IPR050390">
    <property type="entry name" value="C5-Methyltransferase"/>
</dbReference>
<dbReference type="PRINTS" id="PR00105">
    <property type="entry name" value="C5METTRFRASE"/>
</dbReference>
<dbReference type="PROSITE" id="PS51679">
    <property type="entry name" value="SAM_MT_C5"/>
    <property type="match status" value="1"/>
</dbReference>
<gene>
    <name evidence="9" type="ordered locus">Acid345_4264</name>
</gene>
<evidence type="ECO:0000256" key="2">
    <source>
        <dbReference type="ARBA" id="ARBA00022603"/>
    </source>
</evidence>
<dbReference type="EnsemblBacteria" id="ABF43264">
    <property type="protein sequence ID" value="ABF43264"/>
    <property type="gene ID" value="Acid345_4264"/>
</dbReference>
<sequence length="508" mass="57848">MIPVIDLFAGPGGLGEGFSALRDDAGRRVFRIGLSIEKDPAAHKTLLLRSFFRQFEIAPNQYYSYVRGELAISQLIEAFPTQYGSAQEEALCVELGKHDWTDIDSRIRRAIGDFKNWVLIGGPPCQAYSLVGRSRMRNKNPQKFGRDKRHLLYREYLRILAVHRPPVFVMENVKGILSSQHKKEPIINKIIADLKHPLDSLPELKTSEWDSVTYDIQSLVDRVDSRQSSLFGKSPRDFVIRFEQHGIPQARHRVLLVGIRSDISRDLSTLTPQKQIAMWNAVQDLPEMRSRLSGEPDSPEAWLRAIGMIRDSLGKTSCGSQLRDFIHKSLGQLTARQSCGGEFMEWRRRSEWASDWFHDARLGGVLNHTSRGHIASDLQRYFFAACFAKVRNRSPKIEDFPIALLPKHKNIKKKNTKATIFADRFRVQIASRPATTITSHISKDGHYFIHPDPLQARSLTVREAARLQTFPDNYYFEGPRTSQYHQVGNAVPPLIAREVAKMVADLLG</sequence>
<reference evidence="9 10" key="1">
    <citation type="journal article" date="2009" name="Appl. Environ. Microbiol.">
        <title>Three genomes from the phylum Acidobacteria provide insight into the lifestyles of these microorganisms in soils.</title>
        <authorList>
            <person name="Ward N.L."/>
            <person name="Challacombe J.F."/>
            <person name="Janssen P.H."/>
            <person name="Henrissat B."/>
            <person name="Coutinho P.M."/>
            <person name="Wu M."/>
            <person name="Xie G."/>
            <person name="Haft D.H."/>
            <person name="Sait M."/>
            <person name="Badger J."/>
            <person name="Barabote R.D."/>
            <person name="Bradley B."/>
            <person name="Brettin T.S."/>
            <person name="Brinkac L.M."/>
            <person name="Bruce D."/>
            <person name="Creasy T."/>
            <person name="Daugherty S.C."/>
            <person name="Davidsen T.M."/>
            <person name="DeBoy R.T."/>
            <person name="Detter J.C."/>
            <person name="Dodson R.J."/>
            <person name="Durkin A.S."/>
            <person name="Ganapathy A."/>
            <person name="Gwinn-Giglio M."/>
            <person name="Han C.S."/>
            <person name="Khouri H."/>
            <person name="Kiss H."/>
            <person name="Kothari S.P."/>
            <person name="Madupu R."/>
            <person name="Nelson K.E."/>
            <person name="Nelson W.C."/>
            <person name="Paulsen I."/>
            <person name="Penn K."/>
            <person name="Ren Q."/>
            <person name="Rosovitz M.J."/>
            <person name="Selengut J.D."/>
            <person name="Shrivastava S."/>
            <person name="Sullivan S.A."/>
            <person name="Tapia R."/>
            <person name="Thompson L.S."/>
            <person name="Watkins K.L."/>
            <person name="Yang Q."/>
            <person name="Yu C."/>
            <person name="Zafar N."/>
            <person name="Zhou L."/>
            <person name="Kuske C.R."/>
        </authorList>
    </citation>
    <scope>NUCLEOTIDE SEQUENCE [LARGE SCALE GENOMIC DNA]</scope>
    <source>
        <strain evidence="9 10">Ellin345</strain>
    </source>
</reference>
<dbReference type="AlphaFoldDB" id="Q1IIN6"/>
<comment type="similarity">
    <text evidence="7 8">Belongs to the class I-like SAM-binding methyltransferase superfamily. C5-methyltransferase family.</text>
</comment>
<dbReference type="NCBIfam" id="TIGR00675">
    <property type="entry name" value="dcm"/>
    <property type="match status" value="1"/>
</dbReference>
<dbReference type="KEGG" id="aba:Acid345_4264"/>
<name>Q1IIN6_KORVE</name>
<evidence type="ECO:0000256" key="3">
    <source>
        <dbReference type="ARBA" id="ARBA00022679"/>
    </source>
</evidence>
<keyword evidence="2 7" id="KW-0489">Methyltransferase</keyword>
<protein>
    <recommendedName>
        <fullName evidence="1">DNA (cytosine-5-)-methyltransferase</fullName>
        <ecNumber evidence="1">2.1.1.37</ecNumber>
    </recommendedName>
</protein>
<evidence type="ECO:0000313" key="9">
    <source>
        <dbReference type="EMBL" id="ABF43264.1"/>
    </source>
</evidence>
<dbReference type="GO" id="GO:0003677">
    <property type="term" value="F:DNA binding"/>
    <property type="evidence" value="ECO:0007669"/>
    <property type="project" value="TreeGrafter"/>
</dbReference>
<dbReference type="PANTHER" id="PTHR10629">
    <property type="entry name" value="CYTOSINE-SPECIFIC METHYLTRANSFERASE"/>
    <property type="match status" value="1"/>
</dbReference>
<evidence type="ECO:0000256" key="1">
    <source>
        <dbReference type="ARBA" id="ARBA00011975"/>
    </source>
</evidence>
<keyword evidence="3 7" id="KW-0808">Transferase</keyword>
<dbReference type="RefSeq" id="WP_011525061.1">
    <property type="nucleotide sequence ID" value="NC_008009.1"/>
</dbReference>
<dbReference type="REBASE" id="12734">
    <property type="entry name" value="M.KveORF4264P"/>
</dbReference>
<keyword evidence="5" id="KW-0680">Restriction system</keyword>
<evidence type="ECO:0000256" key="4">
    <source>
        <dbReference type="ARBA" id="ARBA00022691"/>
    </source>
</evidence>
<dbReference type="eggNOG" id="COG0270">
    <property type="taxonomic scope" value="Bacteria"/>
</dbReference>